<keyword evidence="4 8" id="KW-0479">Metal-binding</keyword>
<reference evidence="9" key="1">
    <citation type="submission" date="2020-08" db="EMBL/GenBank/DDBJ databases">
        <title>Genome public.</title>
        <authorList>
            <person name="Liu C."/>
            <person name="Sun Q."/>
        </authorList>
    </citation>
    <scope>NUCLEOTIDE SEQUENCE</scope>
    <source>
        <strain evidence="9">BX5</strain>
    </source>
</reference>
<keyword evidence="5" id="KW-0378">Hydrolase</keyword>
<proteinExistence type="inferred from homology"/>
<dbReference type="PANTHER" id="PTHR32481:SF6">
    <property type="entry name" value="ENDOGLUCANASE"/>
    <property type="match status" value="1"/>
</dbReference>
<dbReference type="InterPro" id="IPR008007">
    <property type="entry name" value="Peptidase_M42"/>
</dbReference>
<feature type="binding site" evidence="8">
    <location>
        <position position="174"/>
    </location>
    <ligand>
        <name>Zn(2+)</name>
        <dbReference type="ChEBI" id="CHEBI:29105"/>
        <label>2</label>
    </ligand>
</feature>
<evidence type="ECO:0000313" key="9">
    <source>
        <dbReference type="EMBL" id="MBC5717230.1"/>
    </source>
</evidence>
<name>A0A8J6J419_9FIRM</name>
<gene>
    <name evidence="9" type="ORF">H8S55_07845</name>
</gene>
<evidence type="ECO:0000256" key="3">
    <source>
        <dbReference type="ARBA" id="ARBA00022670"/>
    </source>
</evidence>
<dbReference type="SUPFAM" id="SSF101821">
    <property type="entry name" value="Aminopeptidase/glucanase lid domain"/>
    <property type="match status" value="1"/>
</dbReference>
<evidence type="ECO:0000256" key="2">
    <source>
        <dbReference type="ARBA" id="ARBA00022438"/>
    </source>
</evidence>
<feature type="binding site" evidence="8">
    <location>
        <position position="174"/>
    </location>
    <ligand>
        <name>Zn(2+)</name>
        <dbReference type="ChEBI" id="CHEBI:29105"/>
        <label>1</label>
    </ligand>
</feature>
<comment type="caution">
    <text evidence="9">The sequence shown here is derived from an EMBL/GenBank/DDBJ whole genome shotgun (WGS) entry which is preliminary data.</text>
</comment>
<dbReference type="InterPro" id="IPR023367">
    <property type="entry name" value="Peptidase_M42_dom2"/>
</dbReference>
<evidence type="ECO:0000256" key="4">
    <source>
        <dbReference type="ARBA" id="ARBA00022723"/>
    </source>
</evidence>
<organism evidence="9 10">
    <name type="scientific">Flintibacter faecis</name>
    <dbReference type="NCBI Taxonomy" id="2763047"/>
    <lineage>
        <taxon>Bacteria</taxon>
        <taxon>Bacillati</taxon>
        <taxon>Bacillota</taxon>
        <taxon>Clostridia</taxon>
        <taxon>Eubacteriales</taxon>
        <taxon>Flintibacter</taxon>
    </lineage>
</organism>
<dbReference type="Pfam" id="PF05343">
    <property type="entry name" value="Peptidase_M42"/>
    <property type="match status" value="1"/>
</dbReference>
<dbReference type="SUPFAM" id="SSF53187">
    <property type="entry name" value="Zn-dependent exopeptidases"/>
    <property type="match status" value="1"/>
</dbReference>
<evidence type="ECO:0000256" key="8">
    <source>
        <dbReference type="PIRSR" id="PIRSR001123-2"/>
    </source>
</evidence>
<dbReference type="AlphaFoldDB" id="A0A8J6J419"/>
<comment type="cofactor">
    <cofactor evidence="8">
        <name>a divalent metal cation</name>
        <dbReference type="ChEBI" id="CHEBI:60240"/>
    </cofactor>
    <text evidence="8">Binds 2 divalent metal cations per subunit.</text>
</comment>
<evidence type="ECO:0000256" key="5">
    <source>
        <dbReference type="ARBA" id="ARBA00022801"/>
    </source>
</evidence>
<dbReference type="EMBL" id="JACOPN010000004">
    <property type="protein sequence ID" value="MBC5717230.1"/>
    <property type="molecule type" value="Genomic_DNA"/>
</dbReference>
<evidence type="ECO:0000256" key="1">
    <source>
        <dbReference type="ARBA" id="ARBA00006272"/>
    </source>
</evidence>
<feature type="active site" description="Proton acceptor" evidence="7">
    <location>
        <position position="206"/>
    </location>
</feature>
<dbReference type="PIRSF" id="PIRSF001123">
    <property type="entry name" value="PepA_GA"/>
    <property type="match status" value="1"/>
</dbReference>
<dbReference type="RefSeq" id="WP_186878511.1">
    <property type="nucleotide sequence ID" value="NZ_JACOPN010000004.1"/>
</dbReference>
<feature type="binding site" evidence="8">
    <location>
        <position position="207"/>
    </location>
    <ligand>
        <name>Zn(2+)</name>
        <dbReference type="ChEBI" id="CHEBI:29105"/>
        <label>2</label>
    </ligand>
</feature>
<dbReference type="Gene3D" id="2.40.30.40">
    <property type="entry name" value="Peptidase M42, domain 2"/>
    <property type="match status" value="1"/>
</dbReference>
<keyword evidence="2" id="KW-0031">Aminopeptidase</keyword>
<feature type="binding site" evidence="8">
    <location>
        <position position="229"/>
    </location>
    <ligand>
        <name>Zn(2+)</name>
        <dbReference type="ChEBI" id="CHEBI:29105"/>
        <label>1</label>
    </ligand>
</feature>
<dbReference type="GO" id="GO:0004177">
    <property type="term" value="F:aminopeptidase activity"/>
    <property type="evidence" value="ECO:0007669"/>
    <property type="project" value="UniProtKB-UniRule"/>
</dbReference>
<evidence type="ECO:0000256" key="7">
    <source>
        <dbReference type="PIRSR" id="PIRSR001123-1"/>
    </source>
</evidence>
<accession>A0A8J6J419</accession>
<evidence type="ECO:0000313" key="10">
    <source>
        <dbReference type="Proteomes" id="UP000602260"/>
    </source>
</evidence>
<sequence>MDYEEVLKHLCALPGPSGFEGPVAQAAAELLRPLVDEVRVDRMGSVVGLRRCGRENAPRLLLDAHLDEIGFLITGHEEGYLRFAPLGGVDPRMLPDRELTILTQPPRLGVVACMPPHVQTAEDMNKPQPIKDLYLDVGLCQEEAERLIPVGTPAVYRAGCTRLGDKLLCGKALDDRACFAILLDALERLKGEALDVDVYVLGSTQEETHSTGAITAAYGIVPELCVAVDVTHGDSPDGDKGKTFPLGGGPVIGLGPNCTRWMSRRLQHKAEEAGMDCQIEVMAGHSGTNGWPLQVSREGVATAVLSLPLRYMHTPIETVSREDMDNTAALLAHFIRGLGEEVPGND</sequence>
<dbReference type="GO" id="GO:0046872">
    <property type="term" value="F:metal ion binding"/>
    <property type="evidence" value="ECO:0007669"/>
    <property type="project" value="UniProtKB-UniRule"/>
</dbReference>
<evidence type="ECO:0000256" key="6">
    <source>
        <dbReference type="PIRNR" id="PIRNR001123"/>
    </source>
</evidence>
<feature type="binding site" evidence="8">
    <location>
        <position position="313"/>
    </location>
    <ligand>
        <name>Zn(2+)</name>
        <dbReference type="ChEBI" id="CHEBI:29105"/>
        <label>2</label>
    </ligand>
</feature>
<feature type="binding site" evidence="8">
    <location>
        <position position="65"/>
    </location>
    <ligand>
        <name>Zn(2+)</name>
        <dbReference type="ChEBI" id="CHEBI:29105"/>
        <label>1</label>
    </ligand>
</feature>
<protein>
    <submittedName>
        <fullName evidence="9">M42 family peptidase</fullName>
    </submittedName>
</protein>
<dbReference type="PANTHER" id="PTHR32481">
    <property type="entry name" value="AMINOPEPTIDASE"/>
    <property type="match status" value="1"/>
</dbReference>
<comment type="similarity">
    <text evidence="1 6">Belongs to the peptidase M42 family.</text>
</comment>
<dbReference type="Gene3D" id="3.40.630.10">
    <property type="entry name" value="Zn peptidases"/>
    <property type="match status" value="1"/>
</dbReference>
<dbReference type="GO" id="GO:0006508">
    <property type="term" value="P:proteolysis"/>
    <property type="evidence" value="ECO:0007669"/>
    <property type="project" value="UniProtKB-KW"/>
</dbReference>
<dbReference type="Proteomes" id="UP000602260">
    <property type="component" value="Unassembled WGS sequence"/>
</dbReference>
<dbReference type="InterPro" id="IPR051464">
    <property type="entry name" value="Peptidase_M42_aminopept"/>
</dbReference>
<keyword evidence="3" id="KW-0645">Protease</keyword>
<keyword evidence="10" id="KW-1185">Reference proteome</keyword>